<dbReference type="EMBL" id="BQKY01000004">
    <property type="protein sequence ID" value="GJN89240.1"/>
    <property type="molecule type" value="Genomic_DNA"/>
</dbReference>
<keyword evidence="4 5" id="KW-0472">Membrane</keyword>
<dbReference type="SUPFAM" id="SSF103473">
    <property type="entry name" value="MFS general substrate transporter"/>
    <property type="match status" value="1"/>
</dbReference>
<keyword evidence="3 5" id="KW-1133">Transmembrane helix</keyword>
<dbReference type="GO" id="GO:0022857">
    <property type="term" value="F:transmembrane transporter activity"/>
    <property type="evidence" value="ECO:0007669"/>
    <property type="project" value="InterPro"/>
</dbReference>
<dbReference type="InterPro" id="IPR020846">
    <property type="entry name" value="MFS_dom"/>
</dbReference>
<reference evidence="7 8" key="1">
    <citation type="submission" date="2021-12" db="EMBL/GenBank/DDBJ databases">
        <title>High titer production of polyol ester of fatty acids by Rhodotorula paludigena BS15 towards product separation-free biomass refinery.</title>
        <authorList>
            <person name="Mano J."/>
            <person name="Ono H."/>
            <person name="Tanaka T."/>
            <person name="Naito K."/>
            <person name="Sushida H."/>
            <person name="Ike M."/>
            <person name="Tokuyasu K."/>
            <person name="Kitaoka M."/>
        </authorList>
    </citation>
    <scope>NUCLEOTIDE SEQUENCE [LARGE SCALE GENOMIC DNA]</scope>
    <source>
        <strain evidence="7 8">BS15</strain>
    </source>
</reference>
<feature type="transmembrane region" description="Helical" evidence="5">
    <location>
        <begin position="195"/>
        <end position="217"/>
    </location>
</feature>
<dbReference type="Gene3D" id="1.20.1250.20">
    <property type="entry name" value="MFS general substrate transporter like domains"/>
    <property type="match status" value="1"/>
</dbReference>
<name>A0AAV5G9N1_9BASI</name>
<feature type="transmembrane region" description="Helical" evidence="5">
    <location>
        <begin position="506"/>
        <end position="526"/>
    </location>
</feature>
<evidence type="ECO:0000259" key="6">
    <source>
        <dbReference type="PROSITE" id="PS50850"/>
    </source>
</evidence>
<evidence type="ECO:0000256" key="2">
    <source>
        <dbReference type="ARBA" id="ARBA00022692"/>
    </source>
</evidence>
<gene>
    <name evidence="7" type="ORF">Rhopal_002219-T1</name>
</gene>
<evidence type="ECO:0000256" key="4">
    <source>
        <dbReference type="ARBA" id="ARBA00023136"/>
    </source>
</evidence>
<organism evidence="7 8">
    <name type="scientific">Rhodotorula paludigena</name>
    <dbReference type="NCBI Taxonomy" id="86838"/>
    <lineage>
        <taxon>Eukaryota</taxon>
        <taxon>Fungi</taxon>
        <taxon>Dikarya</taxon>
        <taxon>Basidiomycota</taxon>
        <taxon>Pucciniomycotina</taxon>
        <taxon>Microbotryomycetes</taxon>
        <taxon>Sporidiobolales</taxon>
        <taxon>Sporidiobolaceae</taxon>
        <taxon>Rhodotorula</taxon>
    </lineage>
</organism>
<feature type="transmembrane region" description="Helical" evidence="5">
    <location>
        <begin position="331"/>
        <end position="356"/>
    </location>
</feature>
<feature type="transmembrane region" description="Helical" evidence="5">
    <location>
        <begin position="410"/>
        <end position="430"/>
    </location>
</feature>
<dbReference type="Pfam" id="PF07690">
    <property type="entry name" value="MFS_1"/>
    <property type="match status" value="1"/>
</dbReference>
<evidence type="ECO:0000256" key="3">
    <source>
        <dbReference type="ARBA" id="ARBA00022989"/>
    </source>
</evidence>
<evidence type="ECO:0000256" key="1">
    <source>
        <dbReference type="ARBA" id="ARBA00004141"/>
    </source>
</evidence>
<dbReference type="Proteomes" id="UP001342314">
    <property type="component" value="Unassembled WGS sequence"/>
</dbReference>
<dbReference type="InterPro" id="IPR036259">
    <property type="entry name" value="MFS_trans_sf"/>
</dbReference>
<evidence type="ECO:0000313" key="7">
    <source>
        <dbReference type="EMBL" id="GJN89240.1"/>
    </source>
</evidence>
<feature type="transmembrane region" description="Helical" evidence="5">
    <location>
        <begin position="136"/>
        <end position="153"/>
    </location>
</feature>
<protein>
    <recommendedName>
        <fullName evidence="6">Major facilitator superfamily (MFS) profile domain-containing protein</fullName>
    </recommendedName>
</protein>
<sequence>MGLGILENKYTRAAPVPGTSLLDDLKAKQAVSTEGAAHLKRDKNGIVLVPQPSDDPNDPLNWSTWKRELCFFNLIFGTALVGAIGPLIAPGFVTIAGEFGVTVNRVAATNAALVLAIGAGMLPIATLAIKFGRRPAYLIAAVLLLVGSIWSAAKPDLDNLLASRIVQGLGMVPLESTATATIADLYPLHQRGMRVAIWGLSLLGGINVAPIVAGQLISDPKYGWKWCFWIIVPFLALNLILNIFFLPETVYDRAAALKIDAGHSTEEAVEYEEKVEKSSQNQIEDVELSNRNGHAPAKTWIQEMKPWSGYISKEPLWKIFIRPFLMLFSPATFWCFLTYGIASLLLVLVSATSSLIFNRSYGFTAKQTGLVSISPLVASILMSLVAGYIADFLAVFMARRNKGVFEPEHRLILMLPYALLVIFGYAGWAISYRNQNHWMVPIVCYGLVNGGQKFLSTASVTYILDVHREQTSEVQAIVNFLKNVISYRIGTEINGWVVSLGIENTFYMLAGISGGIALTTIPMYVFGKIMRSWVHRHQNLFAL</sequence>
<evidence type="ECO:0000256" key="5">
    <source>
        <dbReference type="SAM" id="Phobius"/>
    </source>
</evidence>
<evidence type="ECO:0000313" key="8">
    <source>
        <dbReference type="Proteomes" id="UP001342314"/>
    </source>
</evidence>
<dbReference type="InterPro" id="IPR011701">
    <property type="entry name" value="MFS"/>
</dbReference>
<comment type="subcellular location">
    <subcellularLocation>
        <location evidence="1">Membrane</location>
        <topology evidence="1">Multi-pass membrane protein</topology>
    </subcellularLocation>
</comment>
<feature type="transmembrane region" description="Helical" evidence="5">
    <location>
        <begin position="223"/>
        <end position="245"/>
    </location>
</feature>
<dbReference type="AlphaFoldDB" id="A0AAV5G9N1"/>
<dbReference type="PANTHER" id="PTHR23502:SF20">
    <property type="entry name" value="TRANSPORTER, PUTATIVE (AFU_ORTHOLOGUE AFUA_6G13880)-RELATED"/>
    <property type="match status" value="1"/>
</dbReference>
<accession>A0AAV5G9N1</accession>
<comment type="caution">
    <text evidence="7">The sequence shown here is derived from an EMBL/GenBank/DDBJ whole genome shotgun (WGS) entry which is preliminary data.</text>
</comment>
<feature type="transmembrane region" description="Helical" evidence="5">
    <location>
        <begin position="165"/>
        <end position="183"/>
    </location>
</feature>
<feature type="transmembrane region" description="Helical" evidence="5">
    <location>
        <begin position="71"/>
        <end position="95"/>
    </location>
</feature>
<keyword evidence="2 5" id="KW-0812">Transmembrane</keyword>
<dbReference type="PANTHER" id="PTHR23502">
    <property type="entry name" value="MAJOR FACILITATOR SUPERFAMILY"/>
    <property type="match status" value="1"/>
</dbReference>
<dbReference type="GO" id="GO:0005886">
    <property type="term" value="C:plasma membrane"/>
    <property type="evidence" value="ECO:0007669"/>
    <property type="project" value="TreeGrafter"/>
</dbReference>
<feature type="transmembrane region" description="Helical" evidence="5">
    <location>
        <begin position="107"/>
        <end position="129"/>
    </location>
</feature>
<feature type="transmembrane region" description="Helical" evidence="5">
    <location>
        <begin position="376"/>
        <end position="398"/>
    </location>
</feature>
<keyword evidence="8" id="KW-1185">Reference proteome</keyword>
<feature type="domain" description="Major facilitator superfamily (MFS) profile" evidence="6">
    <location>
        <begin position="70"/>
        <end position="543"/>
    </location>
</feature>
<dbReference type="PROSITE" id="PS50850">
    <property type="entry name" value="MFS"/>
    <property type="match status" value="1"/>
</dbReference>
<proteinExistence type="predicted"/>